<reference evidence="2 3" key="1">
    <citation type="submission" date="2022-12" db="EMBL/GenBank/DDBJ databases">
        <title>Chromosome-level genome of Tegillarca granosa.</title>
        <authorList>
            <person name="Kim J."/>
        </authorList>
    </citation>
    <scope>NUCLEOTIDE SEQUENCE [LARGE SCALE GENOMIC DNA]</scope>
    <source>
        <strain evidence="2">Teg-2019</strain>
        <tissue evidence="2">Adductor muscle</tissue>
    </source>
</reference>
<gene>
    <name evidence="2" type="ORF">KUTeg_013062</name>
</gene>
<evidence type="ECO:0000313" key="3">
    <source>
        <dbReference type="Proteomes" id="UP001217089"/>
    </source>
</evidence>
<comment type="caution">
    <text evidence="2">The sequence shown here is derived from an EMBL/GenBank/DDBJ whole genome shotgun (WGS) entry which is preliminary data.</text>
</comment>
<dbReference type="Pfam" id="PF13499">
    <property type="entry name" value="EF-hand_7"/>
    <property type="match status" value="1"/>
</dbReference>
<feature type="domain" description="EF-hand" evidence="1">
    <location>
        <begin position="13"/>
        <end position="48"/>
    </location>
</feature>
<dbReference type="InterPro" id="IPR002048">
    <property type="entry name" value="EF_hand_dom"/>
</dbReference>
<accession>A0ABQ9EY36</accession>
<name>A0ABQ9EY36_TEGGR</name>
<dbReference type="PROSITE" id="PS50222">
    <property type="entry name" value="EF_HAND_2"/>
    <property type="match status" value="2"/>
</dbReference>
<dbReference type="SMART" id="SM00054">
    <property type="entry name" value="EFh"/>
    <property type="match status" value="2"/>
</dbReference>
<keyword evidence="3" id="KW-1185">Reference proteome</keyword>
<dbReference type="Proteomes" id="UP001217089">
    <property type="component" value="Unassembled WGS sequence"/>
</dbReference>
<dbReference type="EMBL" id="JARBDR010000657">
    <property type="protein sequence ID" value="KAJ8308188.1"/>
    <property type="molecule type" value="Genomic_DNA"/>
</dbReference>
<organism evidence="2 3">
    <name type="scientific">Tegillarca granosa</name>
    <name type="common">Malaysian cockle</name>
    <name type="synonym">Anadara granosa</name>
    <dbReference type="NCBI Taxonomy" id="220873"/>
    <lineage>
        <taxon>Eukaryota</taxon>
        <taxon>Metazoa</taxon>
        <taxon>Spiralia</taxon>
        <taxon>Lophotrochozoa</taxon>
        <taxon>Mollusca</taxon>
        <taxon>Bivalvia</taxon>
        <taxon>Autobranchia</taxon>
        <taxon>Pteriomorphia</taxon>
        <taxon>Arcoida</taxon>
        <taxon>Arcoidea</taxon>
        <taxon>Arcidae</taxon>
        <taxon>Tegillarca</taxon>
    </lineage>
</organism>
<feature type="domain" description="EF-hand" evidence="1">
    <location>
        <begin position="51"/>
        <end position="86"/>
    </location>
</feature>
<protein>
    <recommendedName>
        <fullName evidence="1">EF-hand domain-containing protein</fullName>
    </recommendedName>
</protein>
<evidence type="ECO:0000313" key="2">
    <source>
        <dbReference type="EMBL" id="KAJ8308188.1"/>
    </source>
</evidence>
<proteinExistence type="predicted"/>
<dbReference type="InterPro" id="IPR011992">
    <property type="entry name" value="EF-hand-dom_pair"/>
</dbReference>
<dbReference type="CDD" id="cd00051">
    <property type="entry name" value="EFh"/>
    <property type="match status" value="1"/>
</dbReference>
<sequence length="106" mass="12345">MVYANTRNRDQKDYKEEIIKAFHMYDRDLNNELDLHELRRVLMSLDGLEKISLLEVKEIMNDFDFNGDGVISVSVVGSCTMMIAKSNQTSKNLTKLLDTKWIFPKN</sequence>
<evidence type="ECO:0000259" key="1">
    <source>
        <dbReference type="PROSITE" id="PS50222"/>
    </source>
</evidence>
<dbReference type="SUPFAM" id="SSF47473">
    <property type="entry name" value="EF-hand"/>
    <property type="match status" value="1"/>
</dbReference>
<dbReference type="Gene3D" id="1.10.238.10">
    <property type="entry name" value="EF-hand"/>
    <property type="match status" value="1"/>
</dbReference>